<dbReference type="Proteomes" id="UP000006038">
    <property type="component" value="Chromosome 12"/>
</dbReference>
<dbReference type="HOGENOM" id="CLU_3112584_0_0_1"/>
<evidence type="ECO:0000313" key="2">
    <source>
        <dbReference type="Proteomes" id="UP000006038"/>
    </source>
</evidence>
<evidence type="ECO:0000313" key="1">
    <source>
        <dbReference type="EnsemblPlants" id="OB12G19940.1"/>
    </source>
</evidence>
<name>J3NDD6_ORYBR</name>
<reference evidence="1" key="1">
    <citation type="journal article" date="2013" name="Nat. Commun.">
        <title>Whole-genome sequencing of Oryza brachyantha reveals mechanisms underlying Oryza genome evolution.</title>
        <authorList>
            <person name="Chen J."/>
            <person name="Huang Q."/>
            <person name="Gao D."/>
            <person name="Wang J."/>
            <person name="Lang Y."/>
            <person name="Liu T."/>
            <person name="Li B."/>
            <person name="Bai Z."/>
            <person name="Luis Goicoechea J."/>
            <person name="Liang C."/>
            <person name="Chen C."/>
            <person name="Zhang W."/>
            <person name="Sun S."/>
            <person name="Liao Y."/>
            <person name="Zhang X."/>
            <person name="Yang L."/>
            <person name="Song C."/>
            <person name="Wang M."/>
            <person name="Shi J."/>
            <person name="Liu G."/>
            <person name="Liu J."/>
            <person name="Zhou H."/>
            <person name="Zhou W."/>
            <person name="Yu Q."/>
            <person name="An N."/>
            <person name="Chen Y."/>
            <person name="Cai Q."/>
            <person name="Wang B."/>
            <person name="Liu B."/>
            <person name="Min J."/>
            <person name="Huang Y."/>
            <person name="Wu H."/>
            <person name="Li Z."/>
            <person name="Zhang Y."/>
            <person name="Yin Y."/>
            <person name="Song W."/>
            <person name="Jiang J."/>
            <person name="Jackson S.A."/>
            <person name="Wing R.A."/>
            <person name="Wang J."/>
            <person name="Chen M."/>
        </authorList>
    </citation>
    <scope>NUCLEOTIDE SEQUENCE [LARGE SCALE GENOMIC DNA]</scope>
    <source>
        <strain evidence="1">cv. IRGC 101232</strain>
    </source>
</reference>
<dbReference type="Gramene" id="OB12G19940.1">
    <property type="protein sequence ID" value="OB12G19940.1"/>
    <property type="gene ID" value="OB12G19940"/>
</dbReference>
<reference evidence="1" key="2">
    <citation type="submission" date="2013-04" db="UniProtKB">
        <authorList>
            <consortium name="EnsemblPlants"/>
        </authorList>
    </citation>
    <scope>IDENTIFICATION</scope>
</reference>
<dbReference type="AlphaFoldDB" id="J3NDD6"/>
<protein>
    <submittedName>
        <fullName evidence="1">Uncharacterized protein</fullName>
    </submittedName>
</protein>
<sequence length="51" mass="5449">MIIPADITADPRYKNHHPLINPSIPISSSAAFAISFSKSIPAASIFLSNLL</sequence>
<organism evidence="1">
    <name type="scientific">Oryza brachyantha</name>
    <name type="common">malo sina</name>
    <dbReference type="NCBI Taxonomy" id="4533"/>
    <lineage>
        <taxon>Eukaryota</taxon>
        <taxon>Viridiplantae</taxon>
        <taxon>Streptophyta</taxon>
        <taxon>Embryophyta</taxon>
        <taxon>Tracheophyta</taxon>
        <taxon>Spermatophyta</taxon>
        <taxon>Magnoliopsida</taxon>
        <taxon>Liliopsida</taxon>
        <taxon>Poales</taxon>
        <taxon>Poaceae</taxon>
        <taxon>BOP clade</taxon>
        <taxon>Oryzoideae</taxon>
        <taxon>Oryzeae</taxon>
        <taxon>Oryzinae</taxon>
        <taxon>Oryza</taxon>
    </lineage>
</organism>
<keyword evidence="2" id="KW-1185">Reference proteome</keyword>
<dbReference type="EnsemblPlants" id="OB12G19940.1">
    <property type="protein sequence ID" value="OB12G19940.1"/>
    <property type="gene ID" value="OB12G19940"/>
</dbReference>
<accession>J3NDD6</accession>
<proteinExistence type="predicted"/>